<feature type="domain" description="CHMP7 winged helix" evidence="13">
    <location>
        <begin position="146"/>
        <end position="216"/>
    </location>
</feature>
<keyword evidence="5" id="KW-0963">Cytoplasm</keyword>
<keyword evidence="6" id="KW-0653">Protein transport</keyword>
<evidence type="ECO:0000256" key="2">
    <source>
        <dbReference type="ARBA" id="ARBA00004496"/>
    </source>
</evidence>
<dbReference type="GO" id="GO:0009898">
    <property type="term" value="C:cytoplasmic side of plasma membrane"/>
    <property type="evidence" value="ECO:0007669"/>
    <property type="project" value="TreeGrafter"/>
</dbReference>
<dbReference type="Pfam" id="PF25239">
    <property type="entry name" value="WHD_CHMP7"/>
    <property type="match status" value="1"/>
</dbReference>
<comment type="subcellular location">
    <subcellularLocation>
        <location evidence="2">Cytoplasm</location>
    </subcellularLocation>
    <subcellularLocation>
        <location evidence="1">Nucleus envelope</location>
    </subcellularLocation>
</comment>
<evidence type="ECO:0000256" key="10">
    <source>
        <dbReference type="ARBA" id="ARBA00041629"/>
    </source>
</evidence>
<sequence>MSEKSTKSDRFPSCWDDDERMGYLFSDFRQNRTVNPNDWDNKLKFWSQLVGDCCRKDKCAVMDCEKMVEGFRRKGRLPMGINRVLREMANTGEIVSTADFSNSLNSTWFSWGIHTFLRQPLTWAVGSVFKRNEQPLTGSYIVMDVLKEISRSVLDLHQRCSNFENMDNIVEYTTVRDMCHEICSDEMTLDLALLYLQKAKSVHVETIADGSKVVKFVSKNQQTVAPLKELGIVGLRRTINSLKKQIERHQKDMNNLRDEAALMVRKGLKSSAKNILRRKKIIERLLAKKETTLDTLQQLLDQIQGAETNTMTLEAYRAGASALKQTLKANGLTPEAVDDTLSDVQEVMELCAEIDDTMSQGNKSIDESVSFSAGLDADALETELADLLAESGVTTRQTNKAGTDLLAGFPEVPETKPQSLEEDSTTETLLTS</sequence>
<dbReference type="PANTHER" id="PTHR22761">
    <property type="entry name" value="CHARGED MULTIVESICULAR BODY PROTEIN"/>
    <property type="match status" value="1"/>
</dbReference>
<dbReference type="GO" id="GO:0005771">
    <property type="term" value="C:multivesicular body"/>
    <property type="evidence" value="ECO:0007669"/>
    <property type="project" value="TreeGrafter"/>
</dbReference>
<evidence type="ECO:0000259" key="13">
    <source>
        <dbReference type="Pfam" id="PF25239"/>
    </source>
</evidence>
<dbReference type="GO" id="GO:0015031">
    <property type="term" value="P:protein transport"/>
    <property type="evidence" value="ECO:0007669"/>
    <property type="project" value="UniProtKB-KW"/>
</dbReference>
<dbReference type="GO" id="GO:0005635">
    <property type="term" value="C:nuclear envelope"/>
    <property type="evidence" value="ECO:0007669"/>
    <property type="project" value="UniProtKB-SubCell"/>
</dbReference>
<dbReference type="OMA" id="LQLQFMR"/>
<evidence type="ECO:0000256" key="4">
    <source>
        <dbReference type="ARBA" id="ARBA00022448"/>
    </source>
</evidence>
<dbReference type="GO" id="GO:0006900">
    <property type="term" value="P:vesicle budding from membrane"/>
    <property type="evidence" value="ECO:0007669"/>
    <property type="project" value="TreeGrafter"/>
</dbReference>
<evidence type="ECO:0000256" key="6">
    <source>
        <dbReference type="ARBA" id="ARBA00022927"/>
    </source>
</evidence>
<keyword evidence="7 11" id="KW-0175">Coiled coil</keyword>
<gene>
    <name evidence="15" type="primary">LOC110983371</name>
</gene>
<dbReference type="KEGG" id="aplc:110983371"/>
<dbReference type="GeneID" id="110983371"/>
<dbReference type="Proteomes" id="UP000694845">
    <property type="component" value="Unplaced"/>
</dbReference>
<evidence type="ECO:0000256" key="12">
    <source>
        <dbReference type="SAM" id="MobiDB-lite"/>
    </source>
</evidence>
<feature type="region of interest" description="Disordered" evidence="12">
    <location>
        <begin position="393"/>
        <end position="432"/>
    </location>
</feature>
<dbReference type="PANTHER" id="PTHR22761:SF21">
    <property type="entry name" value="CHARGED MULTIVESICULAR BODY PROTEIN 7"/>
    <property type="match status" value="1"/>
</dbReference>
<evidence type="ECO:0000256" key="11">
    <source>
        <dbReference type="SAM" id="Coils"/>
    </source>
</evidence>
<dbReference type="GO" id="GO:0000815">
    <property type="term" value="C:ESCRT III complex"/>
    <property type="evidence" value="ECO:0007669"/>
    <property type="project" value="TreeGrafter"/>
</dbReference>
<keyword evidence="14" id="KW-1185">Reference proteome</keyword>
<dbReference type="Pfam" id="PF25880">
    <property type="entry name" value="WHD_CHMP7_1st"/>
    <property type="match status" value="1"/>
</dbReference>
<evidence type="ECO:0000256" key="3">
    <source>
        <dbReference type="ARBA" id="ARBA00006190"/>
    </source>
</evidence>
<evidence type="ECO:0000313" key="15">
    <source>
        <dbReference type="RefSeq" id="XP_022098280.1"/>
    </source>
</evidence>
<protein>
    <recommendedName>
        <fullName evidence="9">Charged multivesicular body protein 7</fullName>
    </recommendedName>
    <alternativeName>
        <fullName evidence="10">Chromatin-modifying protein 7</fullName>
    </alternativeName>
</protein>
<feature type="coiled-coil region" evidence="11">
    <location>
        <begin position="232"/>
        <end position="309"/>
    </location>
</feature>
<dbReference type="OrthoDB" id="10250120at2759"/>
<organism evidence="14 15">
    <name type="scientific">Acanthaster planci</name>
    <name type="common">Crown-of-thorns starfish</name>
    <dbReference type="NCBI Taxonomy" id="133434"/>
    <lineage>
        <taxon>Eukaryota</taxon>
        <taxon>Metazoa</taxon>
        <taxon>Echinodermata</taxon>
        <taxon>Eleutherozoa</taxon>
        <taxon>Asterozoa</taxon>
        <taxon>Asteroidea</taxon>
        <taxon>Valvatacea</taxon>
        <taxon>Valvatida</taxon>
        <taxon>Acanthasteridae</taxon>
        <taxon>Acanthaster</taxon>
    </lineage>
</organism>
<evidence type="ECO:0000256" key="8">
    <source>
        <dbReference type="ARBA" id="ARBA00023242"/>
    </source>
</evidence>
<reference evidence="15" key="1">
    <citation type="submission" date="2025-08" db="UniProtKB">
        <authorList>
            <consortium name="RefSeq"/>
        </authorList>
    </citation>
    <scope>IDENTIFICATION</scope>
</reference>
<evidence type="ECO:0000256" key="7">
    <source>
        <dbReference type="ARBA" id="ARBA00023054"/>
    </source>
</evidence>
<evidence type="ECO:0000256" key="1">
    <source>
        <dbReference type="ARBA" id="ARBA00004259"/>
    </source>
</evidence>
<comment type="similarity">
    <text evidence="3">Belongs to the SNF7 family.</text>
</comment>
<evidence type="ECO:0000313" key="14">
    <source>
        <dbReference type="Proteomes" id="UP000694845"/>
    </source>
</evidence>
<evidence type="ECO:0000256" key="5">
    <source>
        <dbReference type="ARBA" id="ARBA00022490"/>
    </source>
</evidence>
<dbReference type="AlphaFoldDB" id="A0A8B7Z0H6"/>
<dbReference type="GO" id="GO:0032511">
    <property type="term" value="P:late endosome to vacuole transport via multivesicular body sorting pathway"/>
    <property type="evidence" value="ECO:0007669"/>
    <property type="project" value="TreeGrafter"/>
</dbReference>
<name>A0A8B7Z0H6_ACAPL</name>
<dbReference type="InterPro" id="IPR057471">
    <property type="entry name" value="CHMP7_WHD"/>
</dbReference>
<dbReference type="RefSeq" id="XP_022098280.1">
    <property type="nucleotide sequence ID" value="XM_022242588.1"/>
</dbReference>
<accession>A0A8B7Z0H6</accession>
<dbReference type="Gene3D" id="6.10.140.1230">
    <property type="match status" value="1"/>
</dbReference>
<dbReference type="InterPro" id="IPR005024">
    <property type="entry name" value="Snf7_fam"/>
</dbReference>
<dbReference type="Pfam" id="PF03357">
    <property type="entry name" value="Snf7"/>
    <property type="match status" value="1"/>
</dbReference>
<keyword evidence="4" id="KW-0813">Transport</keyword>
<keyword evidence="8" id="KW-0539">Nucleus</keyword>
<proteinExistence type="inferred from homology"/>
<evidence type="ECO:0000256" key="9">
    <source>
        <dbReference type="ARBA" id="ARBA00041077"/>
    </source>
</evidence>